<feature type="transmembrane region" description="Helical" evidence="2">
    <location>
        <begin position="28"/>
        <end position="46"/>
    </location>
</feature>
<name>A0A0A9WG30_LYGHE</name>
<dbReference type="InterPro" id="IPR014044">
    <property type="entry name" value="CAP_dom"/>
</dbReference>
<dbReference type="InterPro" id="IPR001283">
    <property type="entry name" value="CRISP-related"/>
</dbReference>
<evidence type="ECO:0000256" key="1">
    <source>
        <dbReference type="SAM" id="MobiDB-lite"/>
    </source>
</evidence>
<sequence>YLSSYLNLRRAEFINLQNPKISSKMKSLLGVFVTGLVLGFSVVQTFDFDYCCLDCIITTNSHIACGISMPELPLTCHLVDAVLPPDVITTTNSSSMPTTSMSSTTSVTTTVVTTINVTTATTIVDNSTTPHNTTNTTTGATTVSPDSYRFKRQDEDDGEDIPDINDNYSDENDDDDLHFPLDIVLKNRINEEVLLDAMNAVRREWVTTMNVSNMAELVFDDELQDIAEVVAKRCNSVQNFCADTPAFEVNILTYNATLSDSVNVTVRRAIDQWSRGKEEAIREAKKDKIYRRFNKGTDSFTTMIWATTWMVGIADAINVVLAENNKTVISYQITCLFGPAGNRIGKPMFQTGESCSDCPRDTA</sequence>
<feature type="region of interest" description="Disordered" evidence="1">
    <location>
        <begin position="126"/>
        <end position="172"/>
    </location>
</feature>
<feature type="compositionally biased region" description="Low complexity" evidence="1">
    <location>
        <begin position="126"/>
        <end position="142"/>
    </location>
</feature>
<keyword evidence="2" id="KW-1133">Transmembrane helix</keyword>
<feature type="compositionally biased region" description="Acidic residues" evidence="1">
    <location>
        <begin position="155"/>
        <end position="172"/>
    </location>
</feature>
<dbReference type="Pfam" id="PF00188">
    <property type="entry name" value="CAP"/>
    <property type="match status" value="1"/>
</dbReference>
<reference evidence="4" key="1">
    <citation type="journal article" date="2014" name="PLoS ONE">
        <title>Transcriptome-Based Identification of ABC Transporters in the Western Tarnished Plant Bug Lygus hesperus.</title>
        <authorList>
            <person name="Hull J.J."/>
            <person name="Chaney K."/>
            <person name="Geib S.M."/>
            <person name="Fabrick J.A."/>
            <person name="Brent C.S."/>
            <person name="Walsh D."/>
            <person name="Lavine L.C."/>
        </authorList>
    </citation>
    <scope>NUCLEOTIDE SEQUENCE</scope>
</reference>
<gene>
    <name evidence="4" type="primary">VA5_27</name>
    <name evidence="4" type="ORF">CM83_98840</name>
</gene>
<protein>
    <submittedName>
        <fullName evidence="4">Venom allergen 5</fullName>
    </submittedName>
</protein>
<dbReference type="InterPro" id="IPR035940">
    <property type="entry name" value="CAP_sf"/>
</dbReference>
<evidence type="ECO:0000259" key="3">
    <source>
        <dbReference type="SMART" id="SM00198"/>
    </source>
</evidence>
<proteinExistence type="predicted"/>
<accession>A0A0A9WG30</accession>
<reference evidence="4" key="2">
    <citation type="submission" date="2014-07" db="EMBL/GenBank/DDBJ databases">
        <authorList>
            <person name="Hull J."/>
        </authorList>
    </citation>
    <scope>NUCLEOTIDE SEQUENCE</scope>
</reference>
<dbReference type="SMART" id="SM00198">
    <property type="entry name" value="SCP"/>
    <property type="match status" value="1"/>
</dbReference>
<dbReference type="SUPFAM" id="SSF55797">
    <property type="entry name" value="PR-1-like"/>
    <property type="match status" value="1"/>
</dbReference>
<dbReference type="EMBL" id="GBHO01036875">
    <property type="protein sequence ID" value="JAG06729.1"/>
    <property type="molecule type" value="Transcribed_RNA"/>
</dbReference>
<keyword evidence="2" id="KW-0812">Transmembrane</keyword>
<dbReference type="GO" id="GO:0005576">
    <property type="term" value="C:extracellular region"/>
    <property type="evidence" value="ECO:0007669"/>
    <property type="project" value="UniProtKB-SubCell"/>
</dbReference>
<organism evidence="4">
    <name type="scientific">Lygus hesperus</name>
    <name type="common">Western plant bug</name>
    <dbReference type="NCBI Taxonomy" id="30085"/>
    <lineage>
        <taxon>Eukaryota</taxon>
        <taxon>Metazoa</taxon>
        <taxon>Ecdysozoa</taxon>
        <taxon>Arthropoda</taxon>
        <taxon>Hexapoda</taxon>
        <taxon>Insecta</taxon>
        <taxon>Pterygota</taxon>
        <taxon>Neoptera</taxon>
        <taxon>Paraneoptera</taxon>
        <taxon>Hemiptera</taxon>
        <taxon>Heteroptera</taxon>
        <taxon>Panheteroptera</taxon>
        <taxon>Cimicomorpha</taxon>
        <taxon>Miridae</taxon>
        <taxon>Mirini</taxon>
        <taxon>Lygus</taxon>
    </lineage>
</organism>
<keyword evidence="2" id="KW-0472">Membrane</keyword>
<evidence type="ECO:0000256" key="2">
    <source>
        <dbReference type="SAM" id="Phobius"/>
    </source>
</evidence>
<evidence type="ECO:0000313" key="4">
    <source>
        <dbReference type="EMBL" id="JAG06729.1"/>
    </source>
</evidence>
<feature type="non-terminal residue" evidence="4">
    <location>
        <position position="1"/>
    </location>
</feature>
<dbReference type="AlphaFoldDB" id="A0A0A9WG30"/>
<dbReference type="Gene3D" id="3.40.33.10">
    <property type="entry name" value="CAP"/>
    <property type="match status" value="1"/>
</dbReference>
<feature type="domain" description="SCP" evidence="3">
    <location>
        <begin position="200"/>
        <end position="345"/>
    </location>
</feature>
<dbReference type="PANTHER" id="PTHR10334">
    <property type="entry name" value="CYSTEINE-RICH SECRETORY PROTEIN-RELATED"/>
    <property type="match status" value="1"/>
</dbReference>
<dbReference type="CDD" id="cd05380">
    <property type="entry name" value="CAP_euk"/>
    <property type="match status" value="1"/>
</dbReference>